<keyword evidence="10" id="KW-1185">Reference proteome</keyword>
<dbReference type="EMBL" id="ABJB010062764">
    <property type="status" value="NOT_ANNOTATED_CDS"/>
    <property type="molecule type" value="Genomic_DNA"/>
</dbReference>
<accession>B7PF84</accession>
<dbReference type="EMBL" id="DS700356">
    <property type="protein sequence ID" value="EEC05256.1"/>
    <property type="molecule type" value="Genomic_DNA"/>
</dbReference>
<evidence type="ECO:0000313" key="9">
    <source>
        <dbReference type="EnsemblMetazoa" id="ISCW018228-PA"/>
    </source>
</evidence>
<dbReference type="PANTHER" id="PTHR11610">
    <property type="entry name" value="LIPASE"/>
    <property type="match status" value="1"/>
</dbReference>
<evidence type="ECO:0000256" key="6">
    <source>
        <dbReference type="SAM" id="MobiDB-lite"/>
    </source>
</evidence>
<feature type="region of interest" description="Disordered" evidence="6">
    <location>
        <begin position="312"/>
        <end position="343"/>
    </location>
</feature>
<dbReference type="STRING" id="6945.B7PF84"/>
<feature type="compositionally biased region" description="Basic and acidic residues" evidence="6">
    <location>
        <begin position="252"/>
        <end position="261"/>
    </location>
</feature>
<dbReference type="PRINTS" id="PR00821">
    <property type="entry name" value="TAGLIPASE"/>
</dbReference>
<dbReference type="GO" id="GO:0016298">
    <property type="term" value="F:lipase activity"/>
    <property type="evidence" value="ECO:0000318"/>
    <property type="project" value="GO_Central"/>
</dbReference>
<dbReference type="InParanoid" id="B7PF84"/>
<sequence>MKSLGCFAYDDIFYHVIHRPINVLPDDRKQIATKFLLYTKRNPNEPELLIADDSNLNESFFDAASKSKVIVHGFMDSLDIGKWIGIMKDEFLKHSDYNVIVVDWSHGSRPPYTRATANTRVVGAELAHLIKALHNSTGVRPESFHVVGHSLGAQIAGYAGERLDKLGRITGLDPAGPYFFHMPPQVRLDPSDAAFVDVIHSDASLPFHLFTNLGIFNEKGFGIDQLVGSRRLLPEQRQQAARLPPTAPREPGPGRDARERATTGGLRPPAIRGLLHGHHQHQTLPPGRNCVPDVGRLCGRALRRLRVRKRTMRRHGFPRGPNAETSEERRTRQAFPQDESGTAILPFSVPDYRQDNQVRATVGSFR</sequence>
<dbReference type="InterPro" id="IPR002331">
    <property type="entry name" value="Lipase_panc"/>
</dbReference>
<dbReference type="PaxDb" id="6945-B7PF84"/>
<dbReference type="ESTHER" id="ixosc-b7pf84">
    <property type="family name" value="Pancreatic_lipase"/>
</dbReference>
<evidence type="ECO:0000259" key="7">
    <source>
        <dbReference type="Pfam" id="PF00151"/>
    </source>
</evidence>
<gene>
    <name evidence="8" type="ORF">IscW_ISCW018228</name>
</gene>
<dbReference type="FunFam" id="3.40.50.1820:FF:000910">
    <property type="entry name" value="Alpha/beta hydrolase, putative"/>
    <property type="match status" value="1"/>
</dbReference>
<dbReference type="GO" id="GO:0005615">
    <property type="term" value="C:extracellular space"/>
    <property type="evidence" value="ECO:0000318"/>
    <property type="project" value="GO_Central"/>
</dbReference>
<evidence type="ECO:0000256" key="3">
    <source>
        <dbReference type="ARBA" id="ARBA00022525"/>
    </source>
</evidence>
<dbReference type="OrthoDB" id="199913at2759"/>
<feature type="region of interest" description="Disordered" evidence="6">
    <location>
        <begin position="236"/>
        <end position="264"/>
    </location>
</feature>
<keyword evidence="8" id="KW-0378">Hydrolase</keyword>
<dbReference type="VEuPathDB" id="VectorBase:ISCP_023161"/>
<dbReference type="Pfam" id="PF00151">
    <property type="entry name" value="Lipase"/>
    <property type="match status" value="1"/>
</dbReference>
<reference evidence="8 10" key="1">
    <citation type="submission" date="2008-03" db="EMBL/GenBank/DDBJ databases">
        <title>Annotation of Ixodes scapularis.</title>
        <authorList>
            <consortium name="Ixodes scapularis Genome Project Consortium"/>
            <person name="Caler E."/>
            <person name="Hannick L.I."/>
            <person name="Bidwell S."/>
            <person name="Joardar V."/>
            <person name="Thiagarajan M."/>
            <person name="Amedeo P."/>
            <person name="Galinsky K.J."/>
            <person name="Schobel S."/>
            <person name="Inman J."/>
            <person name="Hostetler J."/>
            <person name="Miller J."/>
            <person name="Hammond M."/>
            <person name="Megy K."/>
            <person name="Lawson D."/>
            <person name="Kodira C."/>
            <person name="Sutton G."/>
            <person name="Meyer J."/>
            <person name="Hill C.A."/>
            <person name="Birren B."/>
            <person name="Nene V."/>
            <person name="Collins F."/>
            <person name="Alarcon-Chaidez F."/>
            <person name="Wikel S."/>
            <person name="Strausberg R."/>
        </authorList>
    </citation>
    <scope>NUCLEOTIDE SEQUENCE [LARGE SCALE GENOMIC DNA]</scope>
    <source>
        <strain evidence="10">Wikel</strain>
        <strain evidence="8">Wikel colony</strain>
    </source>
</reference>
<dbReference type="EC" id="3.1.1.3" evidence="8"/>
<dbReference type="GO" id="GO:0016042">
    <property type="term" value="P:lipid catabolic process"/>
    <property type="evidence" value="ECO:0000318"/>
    <property type="project" value="GO_Central"/>
</dbReference>
<dbReference type="HOGENOM" id="CLU_757112_0_0_1"/>
<evidence type="ECO:0000256" key="5">
    <source>
        <dbReference type="RuleBase" id="RU004262"/>
    </source>
</evidence>
<dbReference type="VEuPathDB" id="VectorBase:ISCI018228"/>
<dbReference type="EMBL" id="ABJB010724037">
    <property type="status" value="NOT_ANNOTATED_CDS"/>
    <property type="molecule type" value="Genomic_DNA"/>
</dbReference>
<reference evidence="9" key="2">
    <citation type="submission" date="2020-05" db="UniProtKB">
        <authorList>
            <consortium name="EnsemblMetazoa"/>
        </authorList>
    </citation>
    <scope>IDENTIFICATION</scope>
    <source>
        <strain evidence="9">wikel</strain>
    </source>
</reference>
<protein>
    <submittedName>
        <fullName evidence="8 9">Alpha/beta hydrolase, putative</fullName>
        <ecNumber evidence="8">3.1.1.3</ecNumber>
    </submittedName>
</protein>
<keyword evidence="4" id="KW-1015">Disulfide bond</keyword>
<dbReference type="PANTHER" id="PTHR11610:SF173">
    <property type="entry name" value="LIPASE DOMAIN-CONTAINING PROTEIN-RELATED"/>
    <property type="match status" value="1"/>
</dbReference>
<feature type="domain" description="Lipase" evidence="7">
    <location>
        <begin position="3"/>
        <end position="215"/>
    </location>
</feature>
<dbReference type="Gene3D" id="3.40.50.1820">
    <property type="entry name" value="alpha/beta hydrolase"/>
    <property type="match status" value="1"/>
</dbReference>
<dbReference type="Proteomes" id="UP000001555">
    <property type="component" value="Unassembled WGS sequence"/>
</dbReference>
<dbReference type="AlphaFoldDB" id="B7PF84"/>
<dbReference type="VEuPathDB" id="VectorBase:ISCW018228"/>
<evidence type="ECO:0000256" key="2">
    <source>
        <dbReference type="ARBA" id="ARBA00010701"/>
    </source>
</evidence>
<dbReference type="InterPro" id="IPR029058">
    <property type="entry name" value="AB_hydrolase_fold"/>
</dbReference>
<organism>
    <name type="scientific">Ixodes scapularis</name>
    <name type="common">Black-legged tick</name>
    <name type="synonym">Deer tick</name>
    <dbReference type="NCBI Taxonomy" id="6945"/>
    <lineage>
        <taxon>Eukaryota</taxon>
        <taxon>Metazoa</taxon>
        <taxon>Ecdysozoa</taxon>
        <taxon>Arthropoda</taxon>
        <taxon>Chelicerata</taxon>
        <taxon>Arachnida</taxon>
        <taxon>Acari</taxon>
        <taxon>Parasitiformes</taxon>
        <taxon>Ixodida</taxon>
        <taxon>Ixodoidea</taxon>
        <taxon>Ixodidae</taxon>
        <taxon>Ixodinae</taxon>
        <taxon>Ixodes</taxon>
    </lineage>
</organism>
<keyword evidence="3" id="KW-0964">Secreted</keyword>
<dbReference type="GO" id="GO:0004806">
    <property type="term" value="F:triacylglycerol lipase activity"/>
    <property type="evidence" value="ECO:0007669"/>
    <property type="project" value="UniProtKB-EC"/>
</dbReference>
<dbReference type="InterPro" id="IPR000734">
    <property type="entry name" value="TAG_lipase"/>
</dbReference>
<evidence type="ECO:0000256" key="1">
    <source>
        <dbReference type="ARBA" id="ARBA00004613"/>
    </source>
</evidence>
<evidence type="ECO:0000256" key="4">
    <source>
        <dbReference type="ARBA" id="ARBA00023157"/>
    </source>
</evidence>
<dbReference type="SUPFAM" id="SSF53474">
    <property type="entry name" value="alpha/beta-Hydrolases"/>
    <property type="match status" value="1"/>
</dbReference>
<dbReference type="InterPro" id="IPR013818">
    <property type="entry name" value="Lipase"/>
</dbReference>
<dbReference type="EMBL" id="ABJB010443920">
    <property type="status" value="NOT_ANNOTATED_CDS"/>
    <property type="molecule type" value="Genomic_DNA"/>
</dbReference>
<evidence type="ECO:0000313" key="8">
    <source>
        <dbReference type="EMBL" id="EEC05256.1"/>
    </source>
</evidence>
<dbReference type="EMBL" id="ABJB010970294">
    <property type="status" value="NOT_ANNOTATED_CDS"/>
    <property type="molecule type" value="Genomic_DNA"/>
</dbReference>
<name>B7PF84_IXOSC</name>
<evidence type="ECO:0000313" key="10">
    <source>
        <dbReference type="Proteomes" id="UP000001555"/>
    </source>
</evidence>
<proteinExistence type="inferred from homology"/>
<dbReference type="PRINTS" id="PR00823">
    <property type="entry name" value="PANCLIPASE"/>
</dbReference>
<comment type="similarity">
    <text evidence="2 5">Belongs to the AB hydrolase superfamily. Lipase family.</text>
</comment>
<dbReference type="EnsemblMetazoa" id="ISCW018228-RA">
    <property type="protein sequence ID" value="ISCW018228-PA"/>
    <property type="gene ID" value="ISCW018228"/>
</dbReference>
<comment type="subcellular location">
    <subcellularLocation>
        <location evidence="1">Secreted</location>
    </subcellularLocation>
</comment>